<organism evidence="1 2">
    <name type="scientific">Candidatus Litorirhabdus singularis</name>
    <dbReference type="NCBI Taxonomy" id="2518993"/>
    <lineage>
        <taxon>Bacteria</taxon>
        <taxon>Pseudomonadati</taxon>
        <taxon>Pseudomonadota</taxon>
        <taxon>Gammaproteobacteria</taxon>
        <taxon>Cellvibrionales</taxon>
        <taxon>Halieaceae</taxon>
        <taxon>Candidatus Litorirhabdus</taxon>
    </lineage>
</organism>
<name>A0ABT3TKT1_9GAMM</name>
<dbReference type="Gene3D" id="2.60.120.620">
    <property type="entry name" value="q2cbj1_9rhob like domain"/>
    <property type="match status" value="2"/>
</dbReference>
<keyword evidence="2" id="KW-1185">Reference proteome</keyword>
<reference evidence="1" key="1">
    <citation type="submission" date="2019-02" db="EMBL/GenBank/DDBJ databases">
        <authorList>
            <person name="Li S.-H."/>
        </authorList>
    </citation>
    <scope>NUCLEOTIDE SEQUENCE</scope>
    <source>
        <strain evidence="1">IMCC14734</strain>
    </source>
</reference>
<gene>
    <name evidence="1" type="ORF">EYC98_18785</name>
</gene>
<dbReference type="Pfam" id="PF05721">
    <property type="entry name" value="PhyH"/>
    <property type="match status" value="1"/>
</dbReference>
<dbReference type="SUPFAM" id="SSF51197">
    <property type="entry name" value="Clavaminate synthase-like"/>
    <property type="match status" value="1"/>
</dbReference>
<proteinExistence type="predicted"/>
<evidence type="ECO:0000313" key="1">
    <source>
        <dbReference type="EMBL" id="MCX2982913.1"/>
    </source>
</evidence>
<dbReference type="InterPro" id="IPR008775">
    <property type="entry name" value="Phytyl_CoA_dOase-like"/>
</dbReference>
<dbReference type="EMBL" id="SHNN01000004">
    <property type="protein sequence ID" value="MCX2982913.1"/>
    <property type="molecule type" value="Genomic_DNA"/>
</dbReference>
<evidence type="ECO:0008006" key="3">
    <source>
        <dbReference type="Google" id="ProtNLM"/>
    </source>
</evidence>
<sequence length="306" mass="33977">MGQLSGLVRDITDDEIDRYHRDGAVLLKGVIGPEWIEVLAEGLEHANNHPDGMSAGVAEPLRIDQFPASHSPLLKQFLDQSPVAEIVGTVLNAPVRFYMDQMFYKPAGKISPSSWHQDTCYYNVQGHQLARAWICADPTPRNASLEVVRGSHLWNVTYRPPVGMDPADDPEAAQALEDDFAAGKILIGREAHEHWTYFDSFLDPGLPQLPDIEAAKDSFDIMGWDYQPGDVILFHGDILHAALGGAELPHPRRSHASLWAGPDVTYLKRRSQAIPDPLPLYDYTPENGQSLGEFPEVFPIAWAPED</sequence>
<evidence type="ECO:0000313" key="2">
    <source>
        <dbReference type="Proteomes" id="UP001143362"/>
    </source>
</evidence>
<accession>A0ABT3TKT1</accession>
<protein>
    <recommendedName>
        <fullName evidence="3">Phytanoyl-CoA dioxygenase</fullName>
    </recommendedName>
</protein>
<dbReference type="PANTHER" id="PTHR20883:SF49">
    <property type="entry name" value="PHYTANOYL-COA DIOXYGENASE"/>
    <property type="match status" value="1"/>
</dbReference>
<dbReference type="Proteomes" id="UP001143362">
    <property type="component" value="Unassembled WGS sequence"/>
</dbReference>
<dbReference type="RefSeq" id="WP_279246938.1">
    <property type="nucleotide sequence ID" value="NZ_SHNN01000004.1"/>
</dbReference>
<dbReference type="PANTHER" id="PTHR20883">
    <property type="entry name" value="PHYTANOYL-COA DIOXYGENASE DOMAIN CONTAINING 1"/>
    <property type="match status" value="1"/>
</dbReference>
<comment type="caution">
    <text evidence="1">The sequence shown here is derived from an EMBL/GenBank/DDBJ whole genome shotgun (WGS) entry which is preliminary data.</text>
</comment>